<dbReference type="Gene3D" id="3.30.450.40">
    <property type="match status" value="1"/>
</dbReference>
<dbReference type="Pfam" id="PF13185">
    <property type="entry name" value="GAF_2"/>
    <property type="match status" value="1"/>
</dbReference>
<dbReference type="SUPFAM" id="SSF55781">
    <property type="entry name" value="GAF domain-like"/>
    <property type="match status" value="1"/>
</dbReference>
<accession>A0A3M7ZYL7</accession>
<dbReference type="InterPro" id="IPR036388">
    <property type="entry name" value="WH-like_DNA-bd_sf"/>
</dbReference>
<sequence>MPRGRRAPRHPLACRLAHAPLRGRTGARTPAPRHPRHPFAAPSLRGYRRRREVQIVARSAFSAALEALERTAEAPEGYCRPFLDVLPVSGASVSTIGDLLGSETLAASDAQAARLDELQFDLGEGPCWDALRSGTHVLAPVLQEPGRARWPAFAAAVRDEPVSSMFAFPLIVGPLRIGAIDLYSESPGTLDGRHARQADAMAAVVSRHVLRRALNAVGRHDEDAGSGYSRRLIHQATGFVLAQLDLTAEDARLVIQGHAFAAERPMMAVAQDIIDGTIVFSRRSDGIEATG</sequence>
<feature type="region of interest" description="Disordered" evidence="3">
    <location>
        <begin position="19"/>
        <end position="41"/>
    </location>
</feature>
<evidence type="ECO:0000256" key="1">
    <source>
        <dbReference type="ARBA" id="ARBA00023015"/>
    </source>
</evidence>
<evidence type="ECO:0000313" key="5">
    <source>
        <dbReference type="EMBL" id="RNB44088.1"/>
    </source>
</evidence>
<evidence type="ECO:0000313" key="6">
    <source>
        <dbReference type="Proteomes" id="UP000275048"/>
    </source>
</evidence>
<reference evidence="5 6" key="1">
    <citation type="submission" date="2018-10" db="EMBL/GenBank/DDBJ databases">
        <title>Isolation, diversity and antibacterial activity of antinobacteria from the wheat rhizosphere soil.</title>
        <authorList>
            <person name="Sun T."/>
        </authorList>
    </citation>
    <scope>NUCLEOTIDE SEQUENCE [LARGE SCALE GENOMIC DNA]</scope>
    <source>
        <strain evidence="5 6">SJ-23</strain>
    </source>
</reference>
<keyword evidence="6" id="KW-1185">Reference proteome</keyword>
<dbReference type="AlphaFoldDB" id="A0A3M7ZYL7"/>
<dbReference type="InterPro" id="IPR005561">
    <property type="entry name" value="ANTAR"/>
</dbReference>
<dbReference type="InterPro" id="IPR029016">
    <property type="entry name" value="GAF-like_dom_sf"/>
</dbReference>
<dbReference type="InterPro" id="IPR003018">
    <property type="entry name" value="GAF"/>
</dbReference>
<keyword evidence="2" id="KW-0804">Transcription</keyword>
<dbReference type="Proteomes" id="UP000275048">
    <property type="component" value="Unassembled WGS sequence"/>
</dbReference>
<evidence type="ECO:0000256" key="3">
    <source>
        <dbReference type="SAM" id="MobiDB-lite"/>
    </source>
</evidence>
<name>A0A3M7ZYL7_9MICO</name>
<dbReference type="SMART" id="SM01012">
    <property type="entry name" value="ANTAR"/>
    <property type="match status" value="1"/>
</dbReference>
<gene>
    <name evidence="5" type="ORF">EDM22_18230</name>
</gene>
<organism evidence="5 6">
    <name type="scientific">Agromyces tardus</name>
    <dbReference type="NCBI Taxonomy" id="2583849"/>
    <lineage>
        <taxon>Bacteria</taxon>
        <taxon>Bacillati</taxon>
        <taxon>Actinomycetota</taxon>
        <taxon>Actinomycetes</taxon>
        <taxon>Micrococcales</taxon>
        <taxon>Microbacteriaceae</taxon>
        <taxon>Agromyces</taxon>
    </lineage>
</organism>
<dbReference type="OrthoDB" id="7466251at2"/>
<feature type="domain" description="ANTAR" evidence="4">
    <location>
        <begin position="206"/>
        <end position="274"/>
    </location>
</feature>
<evidence type="ECO:0000256" key="2">
    <source>
        <dbReference type="ARBA" id="ARBA00023163"/>
    </source>
</evidence>
<keyword evidence="1" id="KW-0805">Transcription regulation</keyword>
<comment type="caution">
    <text evidence="5">The sequence shown here is derived from an EMBL/GenBank/DDBJ whole genome shotgun (WGS) entry which is preliminary data.</text>
</comment>
<dbReference type="GO" id="GO:0003723">
    <property type="term" value="F:RNA binding"/>
    <property type="evidence" value="ECO:0007669"/>
    <property type="project" value="InterPro"/>
</dbReference>
<evidence type="ECO:0000259" key="4">
    <source>
        <dbReference type="SMART" id="SM01012"/>
    </source>
</evidence>
<proteinExistence type="predicted"/>
<dbReference type="Gene3D" id="1.10.10.10">
    <property type="entry name" value="Winged helix-like DNA-binding domain superfamily/Winged helix DNA-binding domain"/>
    <property type="match status" value="1"/>
</dbReference>
<dbReference type="EMBL" id="RHHB01000067">
    <property type="protein sequence ID" value="RNB44088.1"/>
    <property type="molecule type" value="Genomic_DNA"/>
</dbReference>
<protein>
    <submittedName>
        <fullName evidence="5">ANTAR domain-containing protein</fullName>
    </submittedName>
</protein>